<reference evidence="2 3" key="1">
    <citation type="journal article" date="2012" name="Science">
        <title>The Paleozoic origin of enzymatic lignin decomposition reconstructed from 31 fungal genomes.</title>
        <authorList>
            <person name="Floudas D."/>
            <person name="Binder M."/>
            <person name="Riley R."/>
            <person name="Barry K."/>
            <person name="Blanchette R.A."/>
            <person name="Henrissat B."/>
            <person name="Martinez A.T."/>
            <person name="Otillar R."/>
            <person name="Spatafora J.W."/>
            <person name="Yadav J.S."/>
            <person name="Aerts A."/>
            <person name="Benoit I."/>
            <person name="Boyd A."/>
            <person name="Carlson A."/>
            <person name="Copeland A."/>
            <person name="Coutinho P.M."/>
            <person name="de Vries R.P."/>
            <person name="Ferreira P."/>
            <person name="Findley K."/>
            <person name="Foster B."/>
            <person name="Gaskell J."/>
            <person name="Glotzer D."/>
            <person name="Gorecki P."/>
            <person name="Heitman J."/>
            <person name="Hesse C."/>
            <person name="Hori C."/>
            <person name="Igarashi K."/>
            <person name="Jurgens J.A."/>
            <person name="Kallen N."/>
            <person name="Kersten P."/>
            <person name="Kohler A."/>
            <person name="Kuees U."/>
            <person name="Kumar T.K.A."/>
            <person name="Kuo A."/>
            <person name="LaButti K."/>
            <person name="Larrondo L.F."/>
            <person name="Lindquist E."/>
            <person name="Ling A."/>
            <person name="Lombard V."/>
            <person name="Lucas S."/>
            <person name="Lundell T."/>
            <person name="Martin R."/>
            <person name="McLaughlin D.J."/>
            <person name="Morgenstern I."/>
            <person name="Morin E."/>
            <person name="Murat C."/>
            <person name="Nagy L.G."/>
            <person name="Nolan M."/>
            <person name="Ohm R.A."/>
            <person name="Patyshakuliyeva A."/>
            <person name="Rokas A."/>
            <person name="Ruiz-Duenas F.J."/>
            <person name="Sabat G."/>
            <person name="Salamov A."/>
            <person name="Samejima M."/>
            <person name="Schmutz J."/>
            <person name="Slot J.C."/>
            <person name="St John F."/>
            <person name="Stenlid J."/>
            <person name="Sun H."/>
            <person name="Sun S."/>
            <person name="Syed K."/>
            <person name="Tsang A."/>
            <person name="Wiebenga A."/>
            <person name="Young D."/>
            <person name="Pisabarro A."/>
            <person name="Eastwood D.C."/>
            <person name="Martin F."/>
            <person name="Cullen D."/>
            <person name="Grigoriev I.V."/>
            <person name="Hibbett D.S."/>
        </authorList>
    </citation>
    <scope>NUCLEOTIDE SEQUENCE [LARGE SCALE GENOMIC DNA]</scope>
    <source>
        <strain evidence="2 3">MD-104</strain>
    </source>
</reference>
<gene>
    <name evidence="2" type="ORF">WOLCODRAFT_151743</name>
</gene>
<feature type="region of interest" description="Disordered" evidence="1">
    <location>
        <begin position="66"/>
        <end position="163"/>
    </location>
</feature>
<evidence type="ECO:0000256" key="1">
    <source>
        <dbReference type="SAM" id="MobiDB-lite"/>
    </source>
</evidence>
<proteinExistence type="predicted"/>
<dbReference type="EMBL" id="KB468113">
    <property type="protein sequence ID" value="PCH41692.1"/>
    <property type="molecule type" value="Genomic_DNA"/>
</dbReference>
<dbReference type="AlphaFoldDB" id="A0A2H3JHN5"/>
<keyword evidence="3" id="KW-1185">Reference proteome</keyword>
<feature type="region of interest" description="Disordered" evidence="1">
    <location>
        <begin position="203"/>
        <end position="222"/>
    </location>
</feature>
<evidence type="ECO:0000313" key="3">
    <source>
        <dbReference type="Proteomes" id="UP000218811"/>
    </source>
</evidence>
<protein>
    <submittedName>
        <fullName evidence="2">Uncharacterized protein</fullName>
    </submittedName>
</protein>
<dbReference type="Proteomes" id="UP000218811">
    <property type="component" value="Unassembled WGS sequence"/>
</dbReference>
<name>A0A2H3JHN5_WOLCO</name>
<accession>A0A2H3JHN5</accession>
<evidence type="ECO:0000313" key="2">
    <source>
        <dbReference type="EMBL" id="PCH41692.1"/>
    </source>
</evidence>
<organism evidence="2 3">
    <name type="scientific">Wolfiporia cocos (strain MD-104)</name>
    <name type="common">Brown rot fungus</name>
    <dbReference type="NCBI Taxonomy" id="742152"/>
    <lineage>
        <taxon>Eukaryota</taxon>
        <taxon>Fungi</taxon>
        <taxon>Dikarya</taxon>
        <taxon>Basidiomycota</taxon>
        <taxon>Agaricomycotina</taxon>
        <taxon>Agaricomycetes</taxon>
        <taxon>Polyporales</taxon>
        <taxon>Phaeolaceae</taxon>
        <taxon>Wolfiporia</taxon>
    </lineage>
</organism>
<sequence length="222" mass="23917">MGYGPFATSLCDRLPASPSEGCLCTALDILSLRVQALGSLWARLVYLPPAPYLGASAERVFYSRRRMRAQRGSRPDDKSQRSVQVRAPTQAPLKSPTWGNEEDDGPMAHPTACMQARGVPAPPRAPPLQSTAHGGADRLTNRALGLDDPQRHPAPRAYPQGRTNARRIASAPAPVVWATAQALGAHGGTIRLNNWDLRRCSGLTTKHPRPSSTQGETLPAHL</sequence>